<organism evidence="2 3">
    <name type="scientific">Eiseniibacteriota bacterium</name>
    <dbReference type="NCBI Taxonomy" id="2212470"/>
    <lineage>
        <taxon>Bacteria</taxon>
        <taxon>Candidatus Eiseniibacteriota</taxon>
    </lineage>
</organism>
<name>A0A948W8U2_UNCEI</name>
<feature type="chain" id="PRO_5036709446" evidence="1">
    <location>
        <begin position="27"/>
        <end position="237"/>
    </location>
</feature>
<evidence type="ECO:0000256" key="1">
    <source>
        <dbReference type="SAM" id="SignalP"/>
    </source>
</evidence>
<evidence type="ECO:0000313" key="3">
    <source>
        <dbReference type="Proteomes" id="UP000777784"/>
    </source>
</evidence>
<dbReference type="EMBL" id="JAHJDP010000109">
    <property type="protein sequence ID" value="MBU2693041.1"/>
    <property type="molecule type" value="Genomic_DNA"/>
</dbReference>
<feature type="signal peptide" evidence="1">
    <location>
        <begin position="1"/>
        <end position="26"/>
    </location>
</feature>
<dbReference type="Proteomes" id="UP000777784">
    <property type="component" value="Unassembled WGS sequence"/>
</dbReference>
<dbReference type="AlphaFoldDB" id="A0A948W8U2"/>
<proteinExistence type="predicted"/>
<evidence type="ECO:0000313" key="2">
    <source>
        <dbReference type="EMBL" id="MBU2693041.1"/>
    </source>
</evidence>
<reference evidence="2" key="1">
    <citation type="submission" date="2021-05" db="EMBL/GenBank/DDBJ databases">
        <title>Energy efficiency and biological interactions define the core microbiome of deep oligotrophic groundwater.</title>
        <authorList>
            <person name="Mehrshad M."/>
            <person name="Lopez-Fernandez M."/>
            <person name="Bell E."/>
            <person name="Bernier-Latmani R."/>
            <person name="Bertilsson S."/>
            <person name="Dopson M."/>
        </authorList>
    </citation>
    <scope>NUCLEOTIDE SEQUENCE</scope>
    <source>
        <strain evidence="2">Modern_marine.mb.64</strain>
    </source>
</reference>
<sequence>MFNRIVFLLCCSLLILSPLVIPGAGAQPDPEAAGVIPKAAIHAAQQGLQRFLDLIPPGELGHFGFQDRGELSLAALGEPFMIYPLTADEILADAEDLSRMAGIHPTGVWQFPVVAAGSPRTLLTVDQMPDGWEAVDLGGLSPAPEMEVLVARWPASDGYQLRYLFIYQTGSQFVWVTGKGESQLVPLEATARSLGLLDEGSRFEYRPMPLSEAVAILAPYVRLALVRRQNEGEEGLK</sequence>
<keyword evidence="1" id="KW-0732">Signal</keyword>
<accession>A0A948W8U2</accession>
<gene>
    <name evidence="2" type="ORF">KJ970_19165</name>
</gene>
<protein>
    <submittedName>
        <fullName evidence="2">Uncharacterized protein</fullName>
    </submittedName>
</protein>
<comment type="caution">
    <text evidence="2">The sequence shown here is derived from an EMBL/GenBank/DDBJ whole genome shotgun (WGS) entry which is preliminary data.</text>
</comment>